<feature type="domain" description="Ig-like" evidence="18">
    <location>
        <begin position="20"/>
        <end position="156"/>
    </location>
</feature>
<keyword evidence="4" id="KW-0597">Phosphoprotein</keyword>
<feature type="signal peptide" evidence="17">
    <location>
        <begin position="1"/>
        <end position="33"/>
    </location>
</feature>
<evidence type="ECO:0000256" key="16">
    <source>
        <dbReference type="SAM" id="Phobius"/>
    </source>
</evidence>
<evidence type="ECO:0000256" key="6">
    <source>
        <dbReference type="ARBA" id="ARBA00022729"/>
    </source>
</evidence>
<dbReference type="GO" id="GO:0001675">
    <property type="term" value="P:acrosome assembly"/>
    <property type="evidence" value="ECO:0007669"/>
    <property type="project" value="TreeGrafter"/>
</dbReference>
<dbReference type="InterPro" id="IPR036179">
    <property type="entry name" value="Ig-like_dom_sf"/>
</dbReference>
<dbReference type="InterPro" id="IPR013783">
    <property type="entry name" value="Ig-like_fold"/>
</dbReference>
<evidence type="ECO:0000256" key="2">
    <source>
        <dbReference type="ARBA" id="ARBA00007810"/>
    </source>
</evidence>
<comment type="similarity">
    <text evidence="2">Belongs to the nectin family.</text>
</comment>
<sequence length="541" mass="58691">MARAAALPPLRPSPTLRLLPLLLLLPLFRETGAQDMRVRMPAEVRGRLGDTVELPCHLLSQGPEGNVSQVTWQRLDPPKESQSVAAFHPSHGLSFPSPQFSKERLSFLTMGQSTGNKRGPEMRDATLVLRGLTVKDEGNYSCEFATFPQGTSRGVTWLRAIAQPENHAEAQEVTLSLEPVPVARCVSAGGRPPARISWISSLGGEARESQDLGTQPGTFTVTSRYTLAPSGKADGVKITCKVEHETLQEPALLPVTLSVHYPPEVSISGYDDNWYLGRSEATLNCDVHSNPEPTGYDWSTTSGIFPASAIVQGSQVIIHSVDRAVNTTFICTVTNAVGTGHAEQLVLVRDTPRASPRDAGPMVWGAVGGTLLVLLLLAGGAVAFILLRMKRRRKSPGGEGRGDGGGSYDPKTQRSPAQQAQGPRVASSEASSLPSLLPLWLPRASSSAGNRGRSRGYREQRRRMTWRGLPHTSHRPQRQSWRSQRCPPSSSPWEPRSTAHSKPPTLMLESHALNRKCLGTMSCPPWKSGQGCLLSRGFPWT</sequence>
<evidence type="ECO:0000256" key="5">
    <source>
        <dbReference type="ARBA" id="ARBA00022692"/>
    </source>
</evidence>
<dbReference type="GO" id="GO:0005886">
    <property type="term" value="C:plasma membrane"/>
    <property type="evidence" value="ECO:0007669"/>
    <property type="project" value="UniProtKB-SubCell"/>
</dbReference>
<dbReference type="GO" id="GO:0033005">
    <property type="term" value="P:positive regulation of mast cell activation"/>
    <property type="evidence" value="ECO:0007669"/>
    <property type="project" value="TreeGrafter"/>
</dbReference>
<evidence type="ECO:0000256" key="15">
    <source>
        <dbReference type="SAM" id="MobiDB-lite"/>
    </source>
</evidence>
<feature type="compositionally biased region" description="Gly residues" evidence="15">
    <location>
        <begin position="397"/>
        <end position="407"/>
    </location>
</feature>
<dbReference type="CDD" id="cd07703">
    <property type="entry name" value="IgC1_2_Nectin-2_Necl-5_like"/>
    <property type="match status" value="1"/>
</dbReference>
<evidence type="ECO:0000256" key="13">
    <source>
        <dbReference type="ARBA" id="ARBA00023180"/>
    </source>
</evidence>
<keyword evidence="6 17" id="KW-0732">Signal</keyword>
<dbReference type="Gene3D" id="2.60.40.10">
    <property type="entry name" value="Immunoglobulins"/>
    <property type="match status" value="3"/>
</dbReference>
<feature type="compositionally biased region" description="Polar residues" evidence="15">
    <location>
        <begin position="478"/>
        <end position="492"/>
    </location>
</feature>
<keyword evidence="5 16" id="KW-0812">Transmembrane</keyword>
<feature type="region of interest" description="Disordered" evidence="15">
    <location>
        <begin position="393"/>
        <end position="430"/>
    </location>
</feature>
<organism evidence="19 20">
    <name type="scientific">Rousettus aegyptiacus</name>
    <name type="common">Egyptian fruit bat</name>
    <name type="synonym">Pteropus aegyptiacus</name>
    <dbReference type="NCBI Taxonomy" id="9407"/>
    <lineage>
        <taxon>Eukaryota</taxon>
        <taxon>Metazoa</taxon>
        <taxon>Chordata</taxon>
        <taxon>Craniata</taxon>
        <taxon>Vertebrata</taxon>
        <taxon>Euteleostomi</taxon>
        <taxon>Mammalia</taxon>
        <taxon>Eutheria</taxon>
        <taxon>Laurasiatheria</taxon>
        <taxon>Chiroptera</taxon>
        <taxon>Yinpterochiroptera</taxon>
        <taxon>Pteropodoidea</taxon>
        <taxon>Pteropodidae</taxon>
        <taxon>Rousettinae</taxon>
        <taxon>Rousettus</taxon>
    </lineage>
</organism>
<feature type="region of interest" description="Disordered" evidence="15">
    <location>
        <begin position="444"/>
        <end position="503"/>
    </location>
</feature>
<dbReference type="GO" id="GO:0002891">
    <property type="term" value="P:positive regulation of immunoglobulin mediated immune response"/>
    <property type="evidence" value="ECO:0007669"/>
    <property type="project" value="TreeGrafter"/>
</dbReference>
<dbReference type="SUPFAM" id="SSF48726">
    <property type="entry name" value="Immunoglobulin"/>
    <property type="match status" value="3"/>
</dbReference>
<feature type="chain" id="PRO_5029513788" evidence="17">
    <location>
        <begin position="34"/>
        <end position="541"/>
    </location>
</feature>
<keyword evidence="11" id="KW-1015">Disulfide bond</keyword>
<feature type="compositionally biased region" description="Basic residues" evidence="15">
    <location>
        <begin position="452"/>
        <end position="465"/>
    </location>
</feature>
<dbReference type="AlphaFoldDB" id="A0A7J8CJQ6"/>
<dbReference type="GO" id="GO:0046814">
    <property type="term" value="P:coreceptor-mediated virion attachment to host cell"/>
    <property type="evidence" value="ECO:0007669"/>
    <property type="project" value="TreeGrafter"/>
</dbReference>
<feature type="domain" description="Ig-like" evidence="18">
    <location>
        <begin position="263"/>
        <end position="348"/>
    </location>
</feature>
<dbReference type="SMART" id="SM00406">
    <property type="entry name" value="IGv"/>
    <property type="match status" value="1"/>
</dbReference>
<dbReference type="Pfam" id="PF07686">
    <property type="entry name" value="V-set"/>
    <property type="match status" value="1"/>
</dbReference>
<dbReference type="FunFam" id="2.60.40.10:FF:000712">
    <property type="entry name" value="Poliovirus receptor homolog"/>
    <property type="match status" value="1"/>
</dbReference>
<dbReference type="Proteomes" id="UP000593571">
    <property type="component" value="Unassembled WGS sequence"/>
</dbReference>
<keyword evidence="14" id="KW-0393">Immunoglobulin domain</keyword>
<dbReference type="GO" id="GO:0050862">
    <property type="term" value="P:positive regulation of T cell receptor signaling pathway"/>
    <property type="evidence" value="ECO:0007669"/>
    <property type="project" value="TreeGrafter"/>
</dbReference>
<proteinExistence type="inferred from homology"/>
<evidence type="ECO:0000313" key="19">
    <source>
        <dbReference type="EMBL" id="KAF6411091.1"/>
    </source>
</evidence>
<evidence type="ECO:0000256" key="14">
    <source>
        <dbReference type="ARBA" id="ARBA00023319"/>
    </source>
</evidence>
<keyword evidence="8" id="KW-0130">Cell adhesion</keyword>
<dbReference type="GO" id="GO:0043296">
    <property type="term" value="C:apical junction complex"/>
    <property type="evidence" value="ECO:0007669"/>
    <property type="project" value="TreeGrafter"/>
</dbReference>
<evidence type="ECO:0000256" key="9">
    <source>
        <dbReference type="ARBA" id="ARBA00022989"/>
    </source>
</evidence>
<dbReference type="Pfam" id="PF08205">
    <property type="entry name" value="C2-set_2"/>
    <property type="match status" value="1"/>
</dbReference>
<dbReference type="GO" id="GO:0005925">
    <property type="term" value="C:focal adhesion"/>
    <property type="evidence" value="ECO:0007669"/>
    <property type="project" value="TreeGrafter"/>
</dbReference>
<dbReference type="CDD" id="cd20930">
    <property type="entry name" value="Ig3_Nectin-5_like"/>
    <property type="match status" value="1"/>
</dbReference>
<keyword evidence="9 16" id="KW-1133">Transmembrane helix</keyword>
<dbReference type="FunFam" id="2.60.40.10:FF:000711">
    <property type="entry name" value="Nectin cell adhesion molecule 2"/>
    <property type="match status" value="1"/>
</dbReference>
<reference evidence="19 20" key="1">
    <citation type="journal article" date="2020" name="Nature">
        <title>Six reference-quality genomes reveal evolution of bat adaptations.</title>
        <authorList>
            <person name="Jebb D."/>
            <person name="Huang Z."/>
            <person name="Pippel M."/>
            <person name="Hughes G.M."/>
            <person name="Lavrichenko K."/>
            <person name="Devanna P."/>
            <person name="Winkler S."/>
            <person name="Jermiin L.S."/>
            <person name="Skirmuntt E.C."/>
            <person name="Katzourakis A."/>
            <person name="Burkitt-Gray L."/>
            <person name="Ray D.A."/>
            <person name="Sullivan K.A.M."/>
            <person name="Roscito J.G."/>
            <person name="Kirilenko B.M."/>
            <person name="Davalos L.M."/>
            <person name="Corthals A.P."/>
            <person name="Power M.L."/>
            <person name="Jones G."/>
            <person name="Ransome R.D."/>
            <person name="Dechmann D.K.N."/>
            <person name="Locatelli A.G."/>
            <person name="Puechmaille S.J."/>
            <person name="Fedrigo O."/>
            <person name="Jarvis E.D."/>
            <person name="Hiller M."/>
            <person name="Vernes S.C."/>
            <person name="Myers E.W."/>
            <person name="Teeling E.C."/>
        </authorList>
    </citation>
    <scope>NUCLEOTIDE SEQUENCE [LARGE SCALE GENOMIC DNA]</scope>
    <source>
        <strain evidence="19">MRouAeg1</strain>
        <tissue evidence="19">Muscle</tissue>
    </source>
</reference>
<evidence type="ECO:0000256" key="7">
    <source>
        <dbReference type="ARBA" id="ARBA00022737"/>
    </source>
</evidence>
<dbReference type="InterPro" id="IPR013106">
    <property type="entry name" value="Ig_V-set"/>
</dbReference>
<dbReference type="PROSITE" id="PS50835">
    <property type="entry name" value="IG_LIKE"/>
    <property type="match status" value="3"/>
</dbReference>
<comment type="subcellular location">
    <subcellularLocation>
        <location evidence="1">Cell membrane</location>
        <topology evidence="1">Single-pass type I membrane protein</topology>
    </subcellularLocation>
</comment>
<feature type="domain" description="Ig-like" evidence="18">
    <location>
        <begin position="164"/>
        <end position="258"/>
    </location>
</feature>
<evidence type="ECO:0000313" key="20">
    <source>
        <dbReference type="Proteomes" id="UP000593571"/>
    </source>
</evidence>
<dbReference type="InterPro" id="IPR052659">
    <property type="entry name" value="Nectin/PVR"/>
</dbReference>
<dbReference type="GO" id="GO:0050839">
    <property type="term" value="F:cell adhesion molecule binding"/>
    <property type="evidence" value="ECO:0007669"/>
    <property type="project" value="TreeGrafter"/>
</dbReference>
<keyword evidence="10 16" id="KW-0472">Membrane</keyword>
<dbReference type="InterPro" id="IPR007110">
    <property type="entry name" value="Ig-like_dom"/>
</dbReference>
<evidence type="ECO:0000256" key="11">
    <source>
        <dbReference type="ARBA" id="ARBA00023157"/>
    </source>
</evidence>
<evidence type="ECO:0000256" key="12">
    <source>
        <dbReference type="ARBA" id="ARBA00023170"/>
    </source>
</evidence>
<dbReference type="InterPro" id="IPR013162">
    <property type="entry name" value="CD80_C2-set"/>
</dbReference>
<evidence type="ECO:0000256" key="3">
    <source>
        <dbReference type="ARBA" id="ARBA00022475"/>
    </source>
</evidence>
<dbReference type="FunFam" id="2.60.40.10:FF:000619">
    <property type="entry name" value="Nectin cell adhesion molecule 2"/>
    <property type="match status" value="1"/>
</dbReference>
<keyword evidence="12" id="KW-0675">Receptor</keyword>
<dbReference type="PANTHER" id="PTHR47387">
    <property type="entry name" value="NECTIN-2"/>
    <property type="match status" value="1"/>
</dbReference>
<dbReference type="SMART" id="SM00409">
    <property type="entry name" value="IG"/>
    <property type="match status" value="2"/>
</dbReference>
<evidence type="ECO:0000256" key="10">
    <source>
        <dbReference type="ARBA" id="ARBA00023136"/>
    </source>
</evidence>
<accession>A0A7J8CJQ6</accession>
<feature type="transmembrane region" description="Helical" evidence="16">
    <location>
        <begin position="362"/>
        <end position="387"/>
    </location>
</feature>
<dbReference type="PANTHER" id="PTHR47387:SF1">
    <property type="entry name" value="NECTIN-2"/>
    <property type="match status" value="1"/>
</dbReference>
<comment type="caution">
    <text evidence="19">The sequence shown here is derived from an EMBL/GenBank/DDBJ whole genome shotgun (WGS) entry which is preliminary data.</text>
</comment>
<keyword evidence="7" id="KW-0677">Repeat</keyword>
<evidence type="ECO:0000256" key="17">
    <source>
        <dbReference type="SAM" id="SignalP"/>
    </source>
</evidence>
<keyword evidence="3" id="KW-1003">Cell membrane</keyword>
<dbReference type="GO" id="GO:0007156">
    <property type="term" value="P:homophilic cell adhesion via plasma membrane adhesion molecules"/>
    <property type="evidence" value="ECO:0007669"/>
    <property type="project" value="TreeGrafter"/>
</dbReference>
<dbReference type="EMBL" id="JACASE010000014">
    <property type="protein sequence ID" value="KAF6411091.1"/>
    <property type="molecule type" value="Genomic_DNA"/>
</dbReference>
<keyword evidence="20" id="KW-1185">Reference proteome</keyword>
<evidence type="ECO:0000256" key="8">
    <source>
        <dbReference type="ARBA" id="ARBA00022889"/>
    </source>
</evidence>
<evidence type="ECO:0000256" key="1">
    <source>
        <dbReference type="ARBA" id="ARBA00004251"/>
    </source>
</evidence>
<evidence type="ECO:0000256" key="4">
    <source>
        <dbReference type="ARBA" id="ARBA00022553"/>
    </source>
</evidence>
<keyword evidence="13" id="KW-0325">Glycoprotein</keyword>
<dbReference type="GO" id="GO:0002860">
    <property type="term" value="P:positive regulation of natural killer cell mediated cytotoxicity directed against tumor cell target"/>
    <property type="evidence" value="ECO:0007669"/>
    <property type="project" value="TreeGrafter"/>
</dbReference>
<gene>
    <name evidence="19" type="ORF">HJG63_014042</name>
</gene>
<evidence type="ECO:0000259" key="18">
    <source>
        <dbReference type="PROSITE" id="PS50835"/>
    </source>
</evidence>
<dbReference type="InterPro" id="IPR003599">
    <property type="entry name" value="Ig_sub"/>
</dbReference>
<name>A0A7J8CJQ6_ROUAE</name>
<protein>
    <submittedName>
        <fullName evidence="19">Nectin cell adhesion molecule 2</fullName>
    </submittedName>
</protein>